<evidence type="ECO:0000313" key="2">
    <source>
        <dbReference type="EMBL" id="SJZ35858.1"/>
    </source>
</evidence>
<protein>
    <recommendedName>
        <fullName evidence="4">Ig-like domain-containing protein</fullName>
    </recommendedName>
</protein>
<accession>A0A1T4K0F2</accession>
<organism evidence="2 3">
    <name type="scientific">Eubacterium ruminantium</name>
    <dbReference type="NCBI Taxonomy" id="42322"/>
    <lineage>
        <taxon>Bacteria</taxon>
        <taxon>Bacillati</taxon>
        <taxon>Bacillota</taxon>
        <taxon>Clostridia</taxon>
        <taxon>Eubacteriales</taxon>
        <taxon>Eubacteriaceae</taxon>
        <taxon>Eubacterium</taxon>
    </lineage>
</organism>
<gene>
    <name evidence="2" type="ORF">SAMN02745110_00068</name>
</gene>
<keyword evidence="3" id="KW-1185">Reference proteome</keyword>
<dbReference type="Proteomes" id="UP000189857">
    <property type="component" value="Unassembled WGS sequence"/>
</dbReference>
<feature type="compositionally biased region" description="Acidic residues" evidence="1">
    <location>
        <begin position="78"/>
        <end position="107"/>
    </location>
</feature>
<evidence type="ECO:0000313" key="3">
    <source>
        <dbReference type="Proteomes" id="UP000189857"/>
    </source>
</evidence>
<evidence type="ECO:0000256" key="1">
    <source>
        <dbReference type="SAM" id="MobiDB-lite"/>
    </source>
</evidence>
<feature type="compositionally biased region" description="Acidic residues" evidence="1">
    <location>
        <begin position="28"/>
        <end position="71"/>
    </location>
</feature>
<dbReference type="AlphaFoldDB" id="A0A1T4K0F2"/>
<proteinExistence type="predicted"/>
<evidence type="ECO:0008006" key="4">
    <source>
        <dbReference type="Google" id="ProtNLM"/>
    </source>
</evidence>
<feature type="region of interest" description="Disordered" evidence="1">
    <location>
        <begin position="26"/>
        <end position="117"/>
    </location>
</feature>
<sequence>MLTGTVAAATVIGSVFGNSVSTVHAEEAEVATEEVATEETAAEETAAEEIAAEETAAEEATNESGDEDEEVYTASEQQSEDSINDETIIETSEENAQEEADQTENTDDNLSGVRKGGEPVKATDIQIDDEAEVDTRNTITADLVWVNKRPFPNVGDVAELRVDTIGENNLKYQWMYSKDGGATWDYSTCQGNKTNSIKVIVKCAYDKEIKYRCKVYNSNEAVYTRGMSISGSSLIGGGANYGIEHPSGVKSHIKLEVDVPEETKYEWQVSKDDGKTWKKSKYKHVLEEDTSFGGDALCCIEYVMRTDMDGWEYRLKATRNRVTEYSKPYKLKLLKRKVFGTGAEFYGDYISLSIDGSYGDEFSHVIWQYFDGKKWVNSKIKPDFDNGRTIEILATSKNNGKKYRAVVVMKNGTKHYDAEAYTLKTQSNVISQPVSKTTQAGKTVNFSVKVGGREAKCQWQVSKDNGKTWVNSNAAYNKDTKVSIKAEKRMNGFLYRCAVKNGDITTYSKPANLTVK</sequence>
<dbReference type="EMBL" id="FUXA01000003">
    <property type="protein sequence ID" value="SJZ35858.1"/>
    <property type="molecule type" value="Genomic_DNA"/>
</dbReference>
<reference evidence="2 3" key="1">
    <citation type="submission" date="2017-02" db="EMBL/GenBank/DDBJ databases">
        <authorList>
            <person name="Peterson S.W."/>
        </authorList>
    </citation>
    <scope>NUCLEOTIDE SEQUENCE [LARGE SCALE GENOMIC DNA]</scope>
    <source>
        <strain evidence="2 3">ATCC 17233</strain>
    </source>
</reference>
<dbReference type="Gene3D" id="2.60.40.10">
    <property type="entry name" value="Immunoglobulins"/>
    <property type="match status" value="1"/>
</dbReference>
<name>A0A1T4K0F2_9FIRM</name>
<dbReference type="InterPro" id="IPR013783">
    <property type="entry name" value="Ig-like_fold"/>
</dbReference>